<dbReference type="GO" id="GO:0046872">
    <property type="term" value="F:metal ion binding"/>
    <property type="evidence" value="ECO:0007669"/>
    <property type="project" value="UniProtKB-KW"/>
</dbReference>
<dbReference type="GO" id="GO:0008828">
    <property type="term" value="F:dATP diphosphatase activity"/>
    <property type="evidence" value="ECO:0007669"/>
    <property type="project" value="InterPro"/>
</dbReference>
<feature type="binding site" evidence="3">
    <location>
        <position position="117"/>
    </location>
    <ligand>
        <name>Mg(2+)</name>
        <dbReference type="ChEBI" id="CHEBI:18420"/>
    </ligand>
</feature>
<protein>
    <submittedName>
        <fullName evidence="5">dATP pyrophosphohydrolase</fullName>
        <ecNumber evidence="5">3.6.1.-</ecNumber>
    </submittedName>
</protein>
<dbReference type="NCBIfam" id="NF006961">
    <property type="entry name" value="PRK09438.1"/>
    <property type="match status" value="1"/>
</dbReference>
<feature type="binding site" evidence="2">
    <location>
        <position position="135"/>
    </location>
    <ligand>
        <name>substrate</name>
    </ligand>
</feature>
<feature type="binding site" evidence="2">
    <location>
        <position position="40"/>
    </location>
    <ligand>
        <name>substrate</name>
    </ligand>
</feature>
<reference evidence="5" key="1">
    <citation type="submission" date="2018-06" db="EMBL/GenBank/DDBJ databases">
        <authorList>
            <consortium name="Pathogen Informatics"/>
            <person name="Doyle S."/>
        </authorList>
    </citation>
    <scope>NUCLEOTIDE SEQUENCE [LARGE SCALE GENOMIC DNA]</scope>
    <source>
        <strain evidence="5">NCTC11421</strain>
    </source>
</reference>
<sequence length="182" mass="20835">MPMAKPLKYPVSALVVLYSGDGGILLIERTHPKGFWQSVTGSLEPGETVAQTARREVWEETGILLEDGQLQDRHDSTVYEIYHHWRHRYPKGVFENREHVFRAEIPRDTPVVLQPEEHVSYGWFGLEEAAEKVFSPSNRRAILELGRFWANGNTRPVSLSDGIGRISSRTFVLYFQTSNLPK</sequence>
<feature type="domain" description="Nudix hydrolase" evidence="4">
    <location>
        <begin position="6"/>
        <end position="148"/>
    </location>
</feature>
<keyword evidence="1 5" id="KW-0378">Hydrolase</keyword>
<dbReference type="GO" id="GO:0046656">
    <property type="term" value="P:folic acid biosynthetic process"/>
    <property type="evidence" value="ECO:0007669"/>
    <property type="project" value="InterPro"/>
</dbReference>
<evidence type="ECO:0000256" key="3">
    <source>
        <dbReference type="PIRSR" id="PIRSR603564-2"/>
    </source>
</evidence>
<dbReference type="PANTHER" id="PTHR43736:SF1">
    <property type="entry name" value="DIHYDRONEOPTERIN TRIPHOSPHATE DIPHOSPHATASE"/>
    <property type="match status" value="1"/>
</dbReference>
<feature type="binding site" evidence="2">
    <location>
        <position position="8"/>
    </location>
    <ligand>
        <name>substrate</name>
    </ligand>
</feature>
<dbReference type="CDD" id="cd04664">
    <property type="entry name" value="NUDIX_DHNTPase_like"/>
    <property type="match status" value="1"/>
</dbReference>
<dbReference type="SUPFAM" id="SSF55811">
    <property type="entry name" value="Nudix"/>
    <property type="match status" value="1"/>
</dbReference>
<dbReference type="Gene3D" id="3.90.79.10">
    <property type="entry name" value="Nucleoside Triphosphate Pyrophosphohydrolase"/>
    <property type="match status" value="1"/>
</dbReference>
<comment type="cofactor">
    <cofactor evidence="3">
        <name>Mg(2+)</name>
        <dbReference type="ChEBI" id="CHEBI:18420"/>
    </cofactor>
    <text evidence="3">Binds 1 Mg(2+) ion per subunit.</text>
</comment>
<dbReference type="PRINTS" id="PR01404">
    <property type="entry name" value="NPPPHYDRLASE"/>
</dbReference>
<dbReference type="InterPro" id="IPR015797">
    <property type="entry name" value="NUDIX_hydrolase-like_dom_sf"/>
</dbReference>
<dbReference type="InterPro" id="IPR003564">
    <property type="entry name" value="DHNTPase"/>
</dbReference>
<feature type="binding site" evidence="3">
    <location>
        <position position="60"/>
    </location>
    <ligand>
        <name>Mg(2+)</name>
        <dbReference type="ChEBI" id="CHEBI:18420"/>
    </ligand>
</feature>
<feature type="binding site" evidence="3">
    <location>
        <position position="56"/>
    </location>
    <ligand>
        <name>Mg(2+)</name>
        <dbReference type="ChEBI" id="CHEBI:18420"/>
    </ligand>
</feature>
<name>A0A378W192_NEIGO</name>
<evidence type="ECO:0000313" key="5">
    <source>
        <dbReference type="EMBL" id="SUA24556.1"/>
    </source>
</evidence>
<dbReference type="EC" id="3.6.1.-" evidence="5"/>
<accession>A0A378W192</accession>
<evidence type="ECO:0000256" key="2">
    <source>
        <dbReference type="PIRSR" id="PIRSR603564-1"/>
    </source>
</evidence>
<gene>
    <name evidence="5" type="primary">ntpA</name>
    <name evidence="5" type="ORF">NCTC11421_02558</name>
</gene>
<feature type="binding site" evidence="2">
    <location>
        <position position="29"/>
    </location>
    <ligand>
        <name>substrate</name>
    </ligand>
</feature>
<dbReference type="InterPro" id="IPR020084">
    <property type="entry name" value="NUDIX_hydrolase_CS"/>
</dbReference>
<dbReference type="InterPro" id="IPR000086">
    <property type="entry name" value="NUDIX_hydrolase_dom"/>
</dbReference>
<evidence type="ECO:0000259" key="4">
    <source>
        <dbReference type="PROSITE" id="PS51462"/>
    </source>
</evidence>
<proteinExistence type="predicted"/>
<dbReference type="EMBL" id="UGRI01000001">
    <property type="protein sequence ID" value="SUA24556.1"/>
    <property type="molecule type" value="Genomic_DNA"/>
</dbReference>
<dbReference type="AlphaFoldDB" id="A0A378W192"/>
<evidence type="ECO:0000256" key="1">
    <source>
        <dbReference type="ARBA" id="ARBA00022801"/>
    </source>
</evidence>
<dbReference type="GO" id="GO:0019177">
    <property type="term" value="F:dihydroneopterin triphosphate pyrophosphohydrolase activity"/>
    <property type="evidence" value="ECO:0007669"/>
    <property type="project" value="InterPro"/>
</dbReference>
<dbReference type="PROSITE" id="PS00893">
    <property type="entry name" value="NUDIX_BOX"/>
    <property type="match status" value="1"/>
</dbReference>
<dbReference type="PROSITE" id="PS51462">
    <property type="entry name" value="NUDIX"/>
    <property type="match status" value="1"/>
</dbReference>
<keyword evidence="3" id="KW-0479">Metal-binding</keyword>
<dbReference type="PANTHER" id="PTHR43736">
    <property type="entry name" value="ADP-RIBOSE PYROPHOSPHATASE"/>
    <property type="match status" value="1"/>
</dbReference>
<dbReference type="Pfam" id="PF00293">
    <property type="entry name" value="NUDIX"/>
    <property type="match status" value="1"/>
</dbReference>
<organism evidence="5">
    <name type="scientific">Neisseria gonorrhoeae</name>
    <dbReference type="NCBI Taxonomy" id="485"/>
    <lineage>
        <taxon>Bacteria</taxon>
        <taxon>Pseudomonadati</taxon>
        <taxon>Pseudomonadota</taxon>
        <taxon>Betaproteobacteria</taxon>
        <taxon>Neisseriales</taxon>
        <taxon>Neisseriaceae</taxon>
        <taxon>Neisseria</taxon>
    </lineage>
</organism>
<keyword evidence="3" id="KW-0460">Magnesium</keyword>